<dbReference type="GO" id="GO:0003677">
    <property type="term" value="F:DNA binding"/>
    <property type="evidence" value="ECO:0007669"/>
    <property type="project" value="UniProtKB-KW"/>
</dbReference>
<dbReference type="AlphaFoldDB" id="A0AB39U6R4"/>
<gene>
    <name evidence="6" type="ORF">QN215_09880</name>
</gene>
<dbReference type="KEGG" id="baqk:QN215_09880"/>
<organism evidence="6">
    <name type="scientific">Bifidobacterium aquikefiricola</name>
    <dbReference type="NCBI Taxonomy" id="3059038"/>
    <lineage>
        <taxon>Bacteria</taxon>
        <taxon>Bacillati</taxon>
        <taxon>Actinomycetota</taxon>
        <taxon>Actinomycetes</taxon>
        <taxon>Bifidobacteriales</taxon>
        <taxon>Bifidobacteriaceae</taxon>
        <taxon>Bifidobacterium</taxon>
    </lineage>
</organism>
<evidence type="ECO:0000256" key="1">
    <source>
        <dbReference type="ARBA" id="ARBA00010466"/>
    </source>
</evidence>
<evidence type="ECO:0000256" key="3">
    <source>
        <dbReference type="ARBA" id="ARBA00023125"/>
    </source>
</evidence>
<dbReference type="Gene3D" id="3.40.50.1360">
    <property type="match status" value="1"/>
</dbReference>
<feature type="domain" description="Sugar-binding" evidence="5">
    <location>
        <begin position="70"/>
        <end position="313"/>
    </location>
</feature>
<comment type="similarity">
    <text evidence="1">Belongs to the SorC transcriptional regulatory family.</text>
</comment>
<protein>
    <submittedName>
        <fullName evidence="6">Sugar-binding domain-containing protein</fullName>
    </submittedName>
</protein>
<dbReference type="InterPro" id="IPR036388">
    <property type="entry name" value="WH-like_DNA-bd_sf"/>
</dbReference>
<evidence type="ECO:0000259" key="5">
    <source>
        <dbReference type="Pfam" id="PF04198"/>
    </source>
</evidence>
<dbReference type="RefSeq" id="WP_369344122.1">
    <property type="nucleotide sequence ID" value="NZ_CP129674.1"/>
</dbReference>
<keyword evidence="4" id="KW-0804">Transcription</keyword>
<proteinExistence type="inferred from homology"/>
<keyword evidence="2" id="KW-0805">Transcription regulation</keyword>
<sequence>MSERSRKEVERRELMASIARAYYLEGHSRIEIGQQLGISRHRVGRMLDEAREEGMVSITINDEGFSDPLLSERLAKILGLRSCHVIRTHGNQDAVRDQIGNAAATLLSSLLHDGEVLGLTWGRTLTALASHLRELPRLTVVQLTGTLSADFTESPIEIVRKTSQYARGAVYPIFAPMIVGDEHTARILKANPAVSKAFQLFPAITTAVLSVGCWDPPDTQIQSLIDDDIAKDMARKGCIADIAGILVNEYGEMVDPSFQRRCVSINYEELNSIPQVIAVAGGALKAPAIQAVSRAGIITDLVTDDALATAILER</sequence>
<dbReference type="PANTHER" id="PTHR34294">
    <property type="entry name" value="TRANSCRIPTIONAL REGULATOR-RELATED"/>
    <property type="match status" value="1"/>
</dbReference>
<accession>A0AB39U6R4</accession>
<dbReference type="GO" id="GO:0030246">
    <property type="term" value="F:carbohydrate binding"/>
    <property type="evidence" value="ECO:0007669"/>
    <property type="project" value="InterPro"/>
</dbReference>
<dbReference type="InterPro" id="IPR037171">
    <property type="entry name" value="NagB/RpiA_transferase-like"/>
</dbReference>
<reference evidence="6" key="1">
    <citation type="submission" date="2023-07" db="EMBL/GenBank/DDBJ databases">
        <title>Bifidobacterium aquikefiriaerophilum sp. nov. and Bifidobacterium eccum sp. nov., isolated from water kefir.</title>
        <authorList>
            <person name="Breselge S."/>
            <person name="Bellassi P."/>
            <person name="Barcenilla C."/>
            <person name="Alvarez-Ordonez A."/>
            <person name="Morelli L."/>
            <person name="Cotter P.D."/>
        </authorList>
    </citation>
    <scope>NUCLEOTIDE SEQUENCE</scope>
    <source>
        <strain evidence="6">WK041_4_12</strain>
    </source>
</reference>
<evidence type="ECO:0000256" key="4">
    <source>
        <dbReference type="ARBA" id="ARBA00023163"/>
    </source>
</evidence>
<dbReference type="SUPFAM" id="SSF100950">
    <property type="entry name" value="NagB/RpiA/CoA transferase-like"/>
    <property type="match status" value="1"/>
</dbReference>
<evidence type="ECO:0000256" key="2">
    <source>
        <dbReference type="ARBA" id="ARBA00023015"/>
    </source>
</evidence>
<dbReference type="InterPro" id="IPR007324">
    <property type="entry name" value="Sugar-bd_dom_put"/>
</dbReference>
<keyword evidence="3" id="KW-0238">DNA-binding</keyword>
<dbReference type="Pfam" id="PF04198">
    <property type="entry name" value="Sugar-bind"/>
    <property type="match status" value="1"/>
</dbReference>
<evidence type="ECO:0000313" key="6">
    <source>
        <dbReference type="EMBL" id="XDS44546.1"/>
    </source>
</evidence>
<dbReference type="PANTHER" id="PTHR34294:SF1">
    <property type="entry name" value="TRANSCRIPTIONAL REGULATOR LSRR"/>
    <property type="match status" value="1"/>
</dbReference>
<dbReference type="Gene3D" id="1.10.10.10">
    <property type="entry name" value="Winged helix-like DNA-binding domain superfamily/Winged helix DNA-binding domain"/>
    <property type="match status" value="1"/>
</dbReference>
<dbReference type="EMBL" id="CP129674">
    <property type="protein sequence ID" value="XDS44546.1"/>
    <property type="molecule type" value="Genomic_DNA"/>
</dbReference>
<dbReference type="InterPro" id="IPR051054">
    <property type="entry name" value="SorC_transcr_regulators"/>
</dbReference>
<name>A0AB39U6R4_9BIFI</name>